<organism evidence="3 5">
    <name type="scientific">Pelagomonas calceolata</name>
    <dbReference type="NCBI Taxonomy" id="35677"/>
    <lineage>
        <taxon>Eukaryota</taxon>
        <taxon>Sar</taxon>
        <taxon>Stramenopiles</taxon>
        <taxon>Ochrophyta</taxon>
        <taxon>Pelagophyceae</taxon>
        <taxon>Pelagomonadales</taxon>
        <taxon>Pelagomonadaceae</taxon>
        <taxon>Pelagomonas</taxon>
    </lineage>
</organism>
<feature type="compositionally biased region" description="Low complexity" evidence="1">
    <location>
        <begin position="114"/>
        <end position="124"/>
    </location>
</feature>
<sequence>MRMQATLLLAAALQTTALVAPPPRRPRACILQSSPSDRFGSLPKAQQYEALLLAALSGQQRDIDIALQLIEEMAATNVGKVPAKVVGALVDAAVATKDARRVDAVLTVAKRSGGARSYGSAAGSPKLPPSSPQAFQSSLQQCPELPTDDRATETAAALAALACVGFPALAEVAASITGGDAPGPATFTLVADAAAFGADAYLLGGEIAKKAGAGVDRLLARDARREAECEAASFDLGYRLGLPCFAFSPTAVEAANAAVVDGSVDENRVRALLVWLCAPVACERRKHRKLLASDPRQAVAFLTLLRGRGQFTDVNSNEDNARWALGDAARLLESRTRSVEELADFFESGVATAGDVVARLER</sequence>
<evidence type="ECO:0000256" key="2">
    <source>
        <dbReference type="SAM" id="SignalP"/>
    </source>
</evidence>
<name>A0A8J2WW41_9STRA</name>
<protein>
    <submittedName>
        <fullName evidence="3">Uncharacterized protein</fullName>
    </submittedName>
</protein>
<dbReference type="EMBL" id="CAKKNE010000001">
    <property type="protein sequence ID" value="CAH0363761.1"/>
    <property type="molecule type" value="Genomic_DNA"/>
</dbReference>
<dbReference type="EMBL" id="CAKKNE010000005">
    <property type="protein sequence ID" value="CAH0375570.1"/>
    <property type="molecule type" value="Genomic_DNA"/>
</dbReference>
<keyword evidence="5" id="KW-1185">Reference proteome</keyword>
<feature type="signal peptide" evidence="2">
    <location>
        <begin position="1"/>
        <end position="17"/>
    </location>
</feature>
<dbReference type="OrthoDB" id="195614at2759"/>
<keyword evidence="2" id="KW-0732">Signal</keyword>
<feature type="region of interest" description="Disordered" evidence="1">
    <location>
        <begin position="114"/>
        <end position="136"/>
    </location>
</feature>
<gene>
    <name evidence="3" type="ORF">PECAL_1P00950</name>
    <name evidence="4" type="ORF">PECAL_5P01010</name>
</gene>
<feature type="chain" id="PRO_5036271444" evidence="2">
    <location>
        <begin position="18"/>
        <end position="362"/>
    </location>
</feature>
<evidence type="ECO:0000256" key="1">
    <source>
        <dbReference type="SAM" id="MobiDB-lite"/>
    </source>
</evidence>
<dbReference type="Proteomes" id="UP000789595">
    <property type="component" value="Unassembled WGS sequence"/>
</dbReference>
<evidence type="ECO:0000313" key="5">
    <source>
        <dbReference type="Proteomes" id="UP000789595"/>
    </source>
</evidence>
<evidence type="ECO:0000313" key="3">
    <source>
        <dbReference type="EMBL" id="CAH0363761.1"/>
    </source>
</evidence>
<dbReference type="AlphaFoldDB" id="A0A8J2WW41"/>
<accession>A0A8J2WW41</accession>
<reference evidence="3" key="1">
    <citation type="submission" date="2021-11" db="EMBL/GenBank/DDBJ databases">
        <authorList>
            <consortium name="Genoscope - CEA"/>
            <person name="William W."/>
        </authorList>
    </citation>
    <scope>NUCLEOTIDE SEQUENCE</scope>
</reference>
<evidence type="ECO:0000313" key="4">
    <source>
        <dbReference type="EMBL" id="CAH0375570.1"/>
    </source>
</evidence>
<comment type="caution">
    <text evidence="3">The sequence shown here is derived from an EMBL/GenBank/DDBJ whole genome shotgun (WGS) entry which is preliminary data.</text>
</comment>
<proteinExistence type="predicted"/>